<protein>
    <submittedName>
        <fullName evidence="1">Uncharacterized protein</fullName>
    </submittedName>
</protein>
<dbReference type="InParanoid" id="A0A168TDM5"/>
<gene>
    <name evidence="1" type="primary">ABSGL_15590.1 scaffold 18085</name>
</gene>
<dbReference type="EMBL" id="LT555221">
    <property type="protein sequence ID" value="SAM09879.1"/>
    <property type="molecule type" value="Genomic_DNA"/>
</dbReference>
<sequence length="101" mass="11622">MSNNISNELANININAVEDEDMWETSHQRTQLEEDKAMVAEQEEWVMITREALRDARKVQGLVEGLSPEAAQEAAREKMMRIKLALDDHEDAVSTLERLKR</sequence>
<reference evidence="1" key="1">
    <citation type="submission" date="2016-04" db="EMBL/GenBank/DDBJ databases">
        <authorList>
            <person name="Evans L.H."/>
            <person name="Alamgir A."/>
            <person name="Owens N."/>
            <person name="Weber N.D."/>
            <person name="Virtaneva K."/>
            <person name="Barbian K."/>
            <person name="Babar A."/>
            <person name="Rosenke K."/>
        </authorList>
    </citation>
    <scope>NUCLEOTIDE SEQUENCE [LARGE SCALE GENOMIC DNA]</scope>
    <source>
        <strain evidence="1">CBS 101.48</strain>
    </source>
</reference>
<accession>A0A168TDM5</accession>
<feature type="non-terminal residue" evidence="1">
    <location>
        <position position="101"/>
    </location>
</feature>
<keyword evidence="2" id="KW-1185">Reference proteome</keyword>
<name>A0A168TDM5_ABSGL</name>
<evidence type="ECO:0000313" key="1">
    <source>
        <dbReference type="EMBL" id="SAM09879.1"/>
    </source>
</evidence>
<proteinExistence type="predicted"/>
<dbReference type="Proteomes" id="UP000078561">
    <property type="component" value="Unassembled WGS sequence"/>
</dbReference>
<organism evidence="1">
    <name type="scientific">Absidia glauca</name>
    <name type="common">Pin mould</name>
    <dbReference type="NCBI Taxonomy" id="4829"/>
    <lineage>
        <taxon>Eukaryota</taxon>
        <taxon>Fungi</taxon>
        <taxon>Fungi incertae sedis</taxon>
        <taxon>Mucoromycota</taxon>
        <taxon>Mucoromycotina</taxon>
        <taxon>Mucoromycetes</taxon>
        <taxon>Mucorales</taxon>
        <taxon>Cunninghamellaceae</taxon>
        <taxon>Absidia</taxon>
    </lineage>
</organism>
<evidence type="ECO:0000313" key="2">
    <source>
        <dbReference type="Proteomes" id="UP000078561"/>
    </source>
</evidence>
<dbReference type="AlphaFoldDB" id="A0A168TDM5"/>